<protein>
    <recommendedName>
        <fullName evidence="5">HMG box domain-containing protein</fullName>
    </recommendedName>
</protein>
<evidence type="ECO:0000313" key="7">
    <source>
        <dbReference type="Proteomes" id="UP000298327"/>
    </source>
</evidence>
<keyword evidence="1 3" id="KW-0238">DNA-binding</keyword>
<dbReference type="Gene3D" id="1.10.30.10">
    <property type="entry name" value="High mobility group box domain"/>
    <property type="match status" value="1"/>
</dbReference>
<evidence type="ECO:0000256" key="2">
    <source>
        <dbReference type="ARBA" id="ARBA00023242"/>
    </source>
</evidence>
<dbReference type="OrthoDB" id="6247875at2759"/>
<accession>A0A4Y9Y8N5</accession>
<evidence type="ECO:0000256" key="4">
    <source>
        <dbReference type="SAM" id="MobiDB-lite"/>
    </source>
</evidence>
<dbReference type="InterPro" id="IPR051356">
    <property type="entry name" value="SOX/SOX-like_TF"/>
</dbReference>
<dbReference type="PANTHER" id="PTHR45789:SF2">
    <property type="entry name" value="FI18025P1"/>
    <property type="match status" value="1"/>
</dbReference>
<dbReference type="SUPFAM" id="SSF47095">
    <property type="entry name" value="HMG-box"/>
    <property type="match status" value="1"/>
</dbReference>
<gene>
    <name evidence="6" type="ORF">EVG20_g7986</name>
</gene>
<sequence>MAPAPVTMGAQPHTDASSVVGDTPVAPRRASRSSGQGSTTEKIKRPPNSFICFRVAMSPCFPKFRAQDVSKICSILWKTVSDEERAFFQAISFEKAMQHKADHPNYKYHPRTKAELEAEKIVKRMEKAAKQVARQANVKACAVDRVKTRRRQQLAGAPAAPVAAGSQGPSLSISSVPTQHFGMPGVETGPMPFGPQALQNVYNPYPHPHANSLPYHGLPHGGRIPHAGVMMRSDISQQQYPYVLQSNILSYHGIPQGVHPSQAALMPSGYVPQQYTQLYPPQVSQIHGPMLSLAQNGYWPQSPMVMNGLPQNPSQNLNVQVPPIAAPVSQAAAGSFALDPVLQPGYAGVESQEYTEQPTGLDTSVNMGNIEQNAELDALVAGWVASFVPADEPRTEGDFVREGAGGIGHQAEGVVFQPAQPAFEPAGNYAPGQNWPTQHQGEIPYFDPSTSGLSQDATVGNPTNVSQDLPVPMWYGP</sequence>
<feature type="region of interest" description="Disordered" evidence="4">
    <location>
        <begin position="436"/>
        <end position="466"/>
    </location>
</feature>
<dbReference type="Pfam" id="PF00505">
    <property type="entry name" value="HMG_box"/>
    <property type="match status" value="1"/>
</dbReference>
<evidence type="ECO:0000313" key="6">
    <source>
        <dbReference type="EMBL" id="TFY58894.1"/>
    </source>
</evidence>
<evidence type="ECO:0000256" key="1">
    <source>
        <dbReference type="ARBA" id="ARBA00023125"/>
    </source>
</evidence>
<feature type="region of interest" description="Disordered" evidence="4">
    <location>
        <begin position="1"/>
        <end position="43"/>
    </location>
</feature>
<keyword evidence="2 3" id="KW-0539">Nucleus</keyword>
<dbReference type="PROSITE" id="PS50118">
    <property type="entry name" value="HMG_BOX_2"/>
    <property type="match status" value="1"/>
</dbReference>
<dbReference type="SMART" id="SM00398">
    <property type="entry name" value="HMG"/>
    <property type="match status" value="1"/>
</dbReference>
<dbReference type="Proteomes" id="UP000298327">
    <property type="component" value="Unassembled WGS sequence"/>
</dbReference>
<dbReference type="STRING" id="205917.A0A4Y9Y8N5"/>
<evidence type="ECO:0000259" key="5">
    <source>
        <dbReference type="PROSITE" id="PS50118"/>
    </source>
</evidence>
<dbReference type="GO" id="GO:0000978">
    <property type="term" value="F:RNA polymerase II cis-regulatory region sequence-specific DNA binding"/>
    <property type="evidence" value="ECO:0007669"/>
    <property type="project" value="TreeGrafter"/>
</dbReference>
<feature type="DNA-binding region" description="HMG box" evidence="3">
    <location>
        <begin position="43"/>
        <end position="107"/>
    </location>
</feature>
<comment type="caution">
    <text evidence="6">The sequence shown here is derived from an EMBL/GenBank/DDBJ whole genome shotgun (WGS) entry which is preliminary data.</text>
</comment>
<feature type="compositionally biased region" description="Low complexity" evidence="4">
    <location>
        <begin position="153"/>
        <end position="169"/>
    </location>
</feature>
<dbReference type="GO" id="GO:0000981">
    <property type="term" value="F:DNA-binding transcription factor activity, RNA polymerase II-specific"/>
    <property type="evidence" value="ECO:0007669"/>
    <property type="project" value="TreeGrafter"/>
</dbReference>
<dbReference type="InterPro" id="IPR009071">
    <property type="entry name" value="HMG_box_dom"/>
</dbReference>
<name>A0A4Y9Y8N5_9AGAM</name>
<dbReference type="GO" id="GO:0005634">
    <property type="term" value="C:nucleus"/>
    <property type="evidence" value="ECO:0007669"/>
    <property type="project" value="UniProtKB-UniRule"/>
</dbReference>
<dbReference type="AlphaFoldDB" id="A0A4Y9Y8N5"/>
<keyword evidence="7" id="KW-1185">Reference proteome</keyword>
<dbReference type="EMBL" id="SEOQ01000653">
    <property type="protein sequence ID" value="TFY58894.1"/>
    <property type="molecule type" value="Genomic_DNA"/>
</dbReference>
<feature type="region of interest" description="Disordered" evidence="4">
    <location>
        <begin position="152"/>
        <end position="176"/>
    </location>
</feature>
<feature type="domain" description="HMG box" evidence="5">
    <location>
        <begin position="43"/>
        <end position="107"/>
    </location>
</feature>
<reference evidence="6 7" key="1">
    <citation type="submission" date="2019-02" db="EMBL/GenBank/DDBJ databases">
        <title>Genome sequencing of the rare red list fungi Dentipellis fragilis.</title>
        <authorList>
            <person name="Buettner E."/>
            <person name="Kellner H."/>
        </authorList>
    </citation>
    <scope>NUCLEOTIDE SEQUENCE [LARGE SCALE GENOMIC DNA]</scope>
    <source>
        <strain evidence="6 7">DSM 105465</strain>
    </source>
</reference>
<proteinExistence type="predicted"/>
<dbReference type="PANTHER" id="PTHR45789">
    <property type="entry name" value="FI18025P1"/>
    <property type="match status" value="1"/>
</dbReference>
<organism evidence="6 7">
    <name type="scientific">Dentipellis fragilis</name>
    <dbReference type="NCBI Taxonomy" id="205917"/>
    <lineage>
        <taxon>Eukaryota</taxon>
        <taxon>Fungi</taxon>
        <taxon>Dikarya</taxon>
        <taxon>Basidiomycota</taxon>
        <taxon>Agaricomycotina</taxon>
        <taxon>Agaricomycetes</taxon>
        <taxon>Russulales</taxon>
        <taxon>Hericiaceae</taxon>
        <taxon>Dentipellis</taxon>
    </lineage>
</organism>
<evidence type="ECO:0000256" key="3">
    <source>
        <dbReference type="PROSITE-ProRule" id="PRU00267"/>
    </source>
</evidence>
<feature type="compositionally biased region" description="Polar residues" evidence="4">
    <location>
        <begin position="448"/>
        <end position="466"/>
    </location>
</feature>
<dbReference type="CDD" id="cd01389">
    <property type="entry name" value="HMG-box_ROX1-like"/>
    <property type="match status" value="1"/>
</dbReference>
<dbReference type="InterPro" id="IPR036910">
    <property type="entry name" value="HMG_box_dom_sf"/>
</dbReference>